<evidence type="ECO:0000256" key="1">
    <source>
        <dbReference type="SAM" id="Coils"/>
    </source>
</evidence>
<name>A0A9D4GX37_DREPO</name>
<evidence type="ECO:0000313" key="3">
    <source>
        <dbReference type="Proteomes" id="UP000828390"/>
    </source>
</evidence>
<reference evidence="2" key="2">
    <citation type="submission" date="2020-11" db="EMBL/GenBank/DDBJ databases">
        <authorList>
            <person name="McCartney M.A."/>
            <person name="Auch B."/>
            <person name="Kono T."/>
            <person name="Mallez S."/>
            <person name="Becker A."/>
            <person name="Gohl D.M."/>
            <person name="Silverstein K.A.T."/>
            <person name="Koren S."/>
            <person name="Bechman K.B."/>
            <person name="Herman A."/>
            <person name="Abrahante J.E."/>
            <person name="Garbe J."/>
        </authorList>
    </citation>
    <scope>NUCLEOTIDE SEQUENCE</scope>
    <source>
        <strain evidence="2">Duluth1</strain>
        <tissue evidence="2">Whole animal</tissue>
    </source>
</reference>
<evidence type="ECO:0000313" key="2">
    <source>
        <dbReference type="EMBL" id="KAH3824620.1"/>
    </source>
</evidence>
<organism evidence="2 3">
    <name type="scientific">Dreissena polymorpha</name>
    <name type="common">Zebra mussel</name>
    <name type="synonym">Mytilus polymorpha</name>
    <dbReference type="NCBI Taxonomy" id="45954"/>
    <lineage>
        <taxon>Eukaryota</taxon>
        <taxon>Metazoa</taxon>
        <taxon>Spiralia</taxon>
        <taxon>Lophotrochozoa</taxon>
        <taxon>Mollusca</taxon>
        <taxon>Bivalvia</taxon>
        <taxon>Autobranchia</taxon>
        <taxon>Heteroconchia</taxon>
        <taxon>Euheterodonta</taxon>
        <taxon>Imparidentia</taxon>
        <taxon>Neoheterodontei</taxon>
        <taxon>Myida</taxon>
        <taxon>Dreissenoidea</taxon>
        <taxon>Dreissenidae</taxon>
        <taxon>Dreissena</taxon>
    </lineage>
</organism>
<protein>
    <submittedName>
        <fullName evidence="2">Uncharacterized protein</fullName>
    </submittedName>
</protein>
<sequence>MAESGGEPTNSDIINCLKAIKCRLGTVDKSHLLKNLRNASPVSRKTLNACLALETRIKGVEQRVDRLEHATQGAGFAVAEVTSLMKHLEKERDNIEDDIAYRKSQLM</sequence>
<accession>A0A9D4GX37</accession>
<keyword evidence="3" id="KW-1185">Reference proteome</keyword>
<dbReference type="EMBL" id="JAIWYP010000005">
    <property type="protein sequence ID" value="KAH3824620.1"/>
    <property type="molecule type" value="Genomic_DNA"/>
</dbReference>
<reference evidence="2" key="1">
    <citation type="journal article" date="2019" name="bioRxiv">
        <title>The Genome of the Zebra Mussel, Dreissena polymorpha: A Resource for Invasive Species Research.</title>
        <authorList>
            <person name="McCartney M.A."/>
            <person name="Auch B."/>
            <person name="Kono T."/>
            <person name="Mallez S."/>
            <person name="Zhang Y."/>
            <person name="Obille A."/>
            <person name="Becker A."/>
            <person name="Abrahante J.E."/>
            <person name="Garbe J."/>
            <person name="Badalamenti J.P."/>
            <person name="Herman A."/>
            <person name="Mangelson H."/>
            <person name="Liachko I."/>
            <person name="Sullivan S."/>
            <person name="Sone E.D."/>
            <person name="Koren S."/>
            <person name="Silverstein K.A.T."/>
            <person name="Beckman K.B."/>
            <person name="Gohl D.M."/>
        </authorList>
    </citation>
    <scope>NUCLEOTIDE SEQUENCE</scope>
    <source>
        <strain evidence="2">Duluth1</strain>
        <tissue evidence="2">Whole animal</tissue>
    </source>
</reference>
<feature type="coiled-coil region" evidence="1">
    <location>
        <begin position="50"/>
        <end position="98"/>
    </location>
</feature>
<dbReference type="Proteomes" id="UP000828390">
    <property type="component" value="Unassembled WGS sequence"/>
</dbReference>
<keyword evidence="1" id="KW-0175">Coiled coil</keyword>
<comment type="caution">
    <text evidence="2">The sequence shown here is derived from an EMBL/GenBank/DDBJ whole genome shotgun (WGS) entry which is preliminary data.</text>
</comment>
<gene>
    <name evidence="2" type="ORF">DPMN_126457</name>
</gene>
<proteinExistence type="predicted"/>
<dbReference type="AlphaFoldDB" id="A0A9D4GX37"/>